<name>A0A317E155_9PROT</name>
<dbReference type="RefSeq" id="WP_109922571.1">
    <property type="nucleotide sequence ID" value="NZ_QGLF01000005.1"/>
</dbReference>
<dbReference type="AlphaFoldDB" id="A0A317E155"/>
<accession>A0A317E155</accession>
<proteinExistence type="predicted"/>
<reference evidence="4" key="1">
    <citation type="submission" date="2018-05" db="EMBL/GenBank/DDBJ databases">
        <title>Zavarzinia sp. HR-AS.</title>
        <authorList>
            <person name="Lee Y."/>
            <person name="Jeon C.O."/>
        </authorList>
    </citation>
    <scope>NUCLEOTIDE SEQUENCE [LARGE SCALE GENOMIC DNA]</scope>
    <source>
        <strain evidence="4">DSM 1231</strain>
    </source>
</reference>
<gene>
    <name evidence="3" type="ORF">DKG75_18095</name>
</gene>
<comment type="caution">
    <text evidence="3">The sequence shown here is derived from an EMBL/GenBank/DDBJ whole genome shotgun (WGS) entry which is preliminary data.</text>
</comment>
<dbReference type="Pfam" id="PF13670">
    <property type="entry name" value="PepSY_2"/>
    <property type="match status" value="1"/>
</dbReference>
<dbReference type="Proteomes" id="UP000246077">
    <property type="component" value="Unassembled WGS sequence"/>
</dbReference>
<dbReference type="InterPro" id="IPR025711">
    <property type="entry name" value="PepSY"/>
</dbReference>
<organism evidence="3 4">
    <name type="scientific">Zavarzinia compransoris</name>
    <dbReference type="NCBI Taxonomy" id="1264899"/>
    <lineage>
        <taxon>Bacteria</taxon>
        <taxon>Pseudomonadati</taxon>
        <taxon>Pseudomonadota</taxon>
        <taxon>Alphaproteobacteria</taxon>
        <taxon>Rhodospirillales</taxon>
        <taxon>Zavarziniaceae</taxon>
        <taxon>Zavarzinia</taxon>
    </lineage>
</organism>
<keyword evidence="4" id="KW-1185">Reference proteome</keyword>
<evidence type="ECO:0000313" key="4">
    <source>
        <dbReference type="Proteomes" id="UP000246077"/>
    </source>
</evidence>
<protein>
    <submittedName>
        <fullName evidence="3">PepSY domain-containing protein</fullName>
    </submittedName>
</protein>
<feature type="chain" id="PRO_5016388315" evidence="1">
    <location>
        <begin position="23"/>
        <end position="90"/>
    </location>
</feature>
<evidence type="ECO:0000259" key="2">
    <source>
        <dbReference type="Pfam" id="PF13670"/>
    </source>
</evidence>
<keyword evidence="1" id="KW-0732">Signal</keyword>
<sequence length="90" mass="9666">MRHLSSLALGLATLLAAGSAFASDDLCTGTGPTKTEAEVRALYEGQGYKIRKFETDDGCYEIKGTDAAGKKVEVYINPWTGEAVKTKTYN</sequence>
<dbReference type="EMBL" id="QGLF01000005">
    <property type="protein sequence ID" value="PWR18885.1"/>
    <property type="molecule type" value="Genomic_DNA"/>
</dbReference>
<evidence type="ECO:0000313" key="3">
    <source>
        <dbReference type="EMBL" id="PWR18885.1"/>
    </source>
</evidence>
<evidence type="ECO:0000256" key="1">
    <source>
        <dbReference type="SAM" id="SignalP"/>
    </source>
</evidence>
<feature type="signal peptide" evidence="1">
    <location>
        <begin position="1"/>
        <end position="22"/>
    </location>
</feature>
<feature type="domain" description="PepSY" evidence="2">
    <location>
        <begin position="7"/>
        <end position="87"/>
    </location>
</feature>
<dbReference type="OrthoDB" id="7365433at2"/>